<dbReference type="RefSeq" id="WP_100898099.1">
    <property type="nucleotide sequence ID" value="NZ_CAWNNC010000001.1"/>
</dbReference>
<accession>A0A2K8SKZ4</accession>
<protein>
    <recommendedName>
        <fullName evidence="3">Phage protein</fullName>
    </recommendedName>
</protein>
<sequence length="80" mass="9011">MDRLQGKIAKLEAQANKDFIAGMKSFEAGFPSPPMDTAGCFGWEAAEKIRSVRASYLKDMYEALEEERQAIYNGEQEETD</sequence>
<keyword evidence="2" id="KW-1185">Reference proteome</keyword>
<dbReference type="Proteomes" id="UP000232003">
    <property type="component" value="Chromosome"/>
</dbReference>
<reference evidence="1 2" key="1">
    <citation type="submission" date="2017-11" db="EMBL/GenBank/DDBJ databases">
        <title>Complete genome of a free-living desiccation-tolerant cyanobacterium and its photosynthetic adaptation to extreme terrestrial habitat.</title>
        <authorList>
            <person name="Shang J."/>
        </authorList>
    </citation>
    <scope>NUCLEOTIDE SEQUENCE [LARGE SCALE GENOMIC DNA]</scope>
    <source>
        <strain evidence="1 2">CCNUN1</strain>
    </source>
</reference>
<dbReference type="EMBL" id="CP024785">
    <property type="protein sequence ID" value="AUB36078.1"/>
    <property type="molecule type" value="Genomic_DNA"/>
</dbReference>
<name>A0A2K8SKZ4_9NOSO</name>
<dbReference type="KEGG" id="nfl:COO91_01977"/>
<dbReference type="AlphaFoldDB" id="A0A2K8SKZ4"/>
<evidence type="ECO:0000313" key="2">
    <source>
        <dbReference type="Proteomes" id="UP000232003"/>
    </source>
</evidence>
<evidence type="ECO:0008006" key="3">
    <source>
        <dbReference type="Google" id="ProtNLM"/>
    </source>
</evidence>
<organism evidence="1 2">
    <name type="scientific">Nostoc flagelliforme CCNUN1</name>
    <dbReference type="NCBI Taxonomy" id="2038116"/>
    <lineage>
        <taxon>Bacteria</taxon>
        <taxon>Bacillati</taxon>
        <taxon>Cyanobacteriota</taxon>
        <taxon>Cyanophyceae</taxon>
        <taxon>Nostocales</taxon>
        <taxon>Nostocaceae</taxon>
        <taxon>Nostoc</taxon>
    </lineage>
</organism>
<evidence type="ECO:0000313" key="1">
    <source>
        <dbReference type="EMBL" id="AUB36078.1"/>
    </source>
</evidence>
<gene>
    <name evidence="1" type="ORF">COO91_01977</name>
</gene>
<proteinExistence type="predicted"/>